<accession>A0A6D2C6L8</accession>
<protein>
    <recommendedName>
        <fullName evidence="3">Major outer membrane protein</fullName>
    </recommendedName>
</protein>
<dbReference type="Proteomes" id="UP000029870">
    <property type="component" value="Unassembled WGS sequence"/>
</dbReference>
<name>A0A6D2C6L8_9HELI</name>
<comment type="caution">
    <text evidence="1">The sequence shown here is derived from an EMBL/GenBank/DDBJ whole genome shotgun (WGS) entry which is preliminary data.</text>
</comment>
<evidence type="ECO:0000313" key="2">
    <source>
        <dbReference type="Proteomes" id="UP000029870"/>
    </source>
</evidence>
<dbReference type="EMBL" id="JRPH02000014">
    <property type="protein sequence ID" value="TLE04542.1"/>
    <property type="molecule type" value="Genomic_DNA"/>
</dbReference>
<sequence length="488" mass="52602">MKNQGSKFFSRHSGSIVVAGSLLAASSLTSLEAAKLSDVINNASIDGFAFGRVHAVDGRDGEGVRYQFRFKPTITSGAIYGVSASAGLFFSKGSSTPDNNTADNDIGGSRGQTIDSLVDRFNIGDFYVTLDGKETLNTKTIVRLGQRSPGTPFNDNNLDRALGVFAENNDLSAMNFGFQWWDSWMGDDIYISLPGIDAKGAGIGNNMFMAYIKSGADFTKETGLSYNLWYGGIHRWVNAMVFGDIAYTANFGNQSLTLTGQVSYTSMADRPYIYGGSKSLIGLFGGNSVLNNQDWYAKNRGMYNIRVDYRYNFTQASDEEDGAEKVTGFFGASAGLAGSFGDGFGTLIDNTGGLKLGGHLWNSYSGAEANGFGILGVGGFKNSSIIVPYVKAEIGYKKFGAALDVAYVDASHFFYLKKGSTTPSENLNKDTSGLLYGSGNHIKAAHFLDVALSATYKFTDSINMLAAYGYAFGDPQFGRFRFQVNYVF</sequence>
<dbReference type="RefSeq" id="WP_004087005.1">
    <property type="nucleotide sequence ID" value="NZ_JRPH02000014.1"/>
</dbReference>
<reference evidence="1 2" key="1">
    <citation type="journal article" date="2014" name="Genome Announc.">
        <title>Draft genome sequences of eight enterohepatic helicobacter species isolated from both laboratory and wild rodents.</title>
        <authorList>
            <person name="Sheh A."/>
            <person name="Shen Z."/>
            <person name="Fox J.G."/>
        </authorList>
    </citation>
    <scope>NUCLEOTIDE SEQUENCE [LARGE SCALE GENOMIC DNA]</scope>
    <source>
        <strain evidence="1 2">Missouri</strain>
    </source>
</reference>
<evidence type="ECO:0000313" key="1">
    <source>
        <dbReference type="EMBL" id="TLE04542.1"/>
    </source>
</evidence>
<evidence type="ECO:0008006" key="3">
    <source>
        <dbReference type="Google" id="ProtNLM"/>
    </source>
</evidence>
<proteinExistence type="predicted"/>
<gene>
    <name evidence="1" type="ORF">LS77_005885</name>
</gene>
<dbReference type="GeneID" id="60656708"/>
<organism evidence="1 2">
    <name type="scientific">Helicobacter bilis</name>
    <dbReference type="NCBI Taxonomy" id="37372"/>
    <lineage>
        <taxon>Bacteria</taxon>
        <taxon>Pseudomonadati</taxon>
        <taxon>Campylobacterota</taxon>
        <taxon>Epsilonproteobacteria</taxon>
        <taxon>Campylobacterales</taxon>
        <taxon>Helicobacteraceae</taxon>
        <taxon>Helicobacter</taxon>
    </lineage>
</organism>
<dbReference type="AlphaFoldDB" id="A0A6D2C6L8"/>